<proteinExistence type="predicted"/>
<protein>
    <submittedName>
        <fullName evidence="2">Uncharacterized protein</fullName>
    </submittedName>
</protein>
<keyword evidence="3" id="KW-1185">Reference proteome</keyword>
<dbReference type="Proteomes" id="UP000314294">
    <property type="component" value="Unassembled WGS sequence"/>
</dbReference>
<dbReference type="AlphaFoldDB" id="A0A4Z2HW95"/>
<feature type="compositionally biased region" description="Polar residues" evidence="1">
    <location>
        <begin position="104"/>
        <end position="116"/>
    </location>
</feature>
<sequence length="116" mass="12582">MQANEPILTAVLYSLAEQHAHGVDDAGGGGAVDSSTQRQQETSLNTNQQHHKHPNFAELVVAGRRISKDFNPIQTHLDMGADEKRNRFSHQSSAHISVPMQVSLVESTQSPNGTVS</sequence>
<reference evidence="2 3" key="1">
    <citation type="submission" date="2019-03" db="EMBL/GenBank/DDBJ databases">
        <title>First draft genome of Liparis tanakae, snailfish: a comprehensive survey of snailfish specific genes.</title>
        <authorList>
            <person name="Kim W."/>
            <person name="Song I."/>
            <person name="Jeong J.-H."/>
            <person name="Kim D."/>
            <person name="Kim S."/>
            <person name="Ryu S."/>
            <person name="Song J.Y."/>
            <person name="Lee S.K."/>
        </authorList>
    </citation>
    <scope>NUCLEOTIDE SEQUENCE [LARGE SCALE GENOMIC DNA]</scope>
    <source>
        <tissue evidence="2">Muscle</tissue>
    </source>
</reference>
<accession>A0A4Z2HW95</accession>
<name>A0A4Z2HW95_9TELE</name>
<feature type="region of interest" description="Disordered" evidence="1">
    <location>
        <begin position="74"/>
        <end position="116"/>
    </location>
</feature>
<comment type="caution">
    <text evidence="2">The sequence shown here is derived from an EMBL/GenBank/DDBJ whole genome shotgun (WGS) entry which is preliminary data.</text>
</comment>
<evidence type="ECO:0000313" key="2">
    <source>
        <dbReference type="EMBL" id="TNN70109.1"/>
    </source>
</evidence>
<evidence type="ECO:0000313" key="3">
    <source>
        <dbReference type="Proteomes" id="UP000314294"/>
    </source>
</evidence>
<feature type="region of interest" description="Disordered" evidence="1">
    <location>
        <begin position="21"/>
        <end position="55"/>
    </location>
</feature>
<evidence type="ECO:0000256" key="1">
    <source>
        <dbReference type="SAM" id="MobiDB-lite"/>
    </source>
</evidence>
<feature type="compositionally biased region" description="Polar residues" evidence="1">
    <location>
        <begin position="34"/>
        <end position="48"/>
    </location>
</feature>
<dbReference type="EMBL" id="SRLO01000167">
    <property type="protein sequence ID" value="TNN70109.1"/>
    <property type="molecule type" value="Genomic_DNA"/>
</dbReference>
<organism evidence="2 3">
    <name type="scientific">Liparis tanakae</name>
    <name type="common">Tanaka's snailfish</name>
    <dbReference type="NCBI Taxonomy" id="230148"/>
    <lineage>
        <taxon>Eukaryota</taxon>
        <taxon>Metazoa</taxon>
        <taxon>Chordata</taxon>
        <taxon>Craniata</taxon>
        <taxon>Vertebrata</taxon>
        <taxon>Euteleostomi</taxon>
        <taxon>Actinopterygii</taxon>
        <taxon>Neopterygii</taxon>
        <taxon>Teleostei</taxon>
        <taxon>Neoteleostei</taxon>
        <taxon>Acanthomorphata</taxon>
        <taxon>Eupercaria</taxon>
        <taxon>Perciformes</taxon>
        <taxon>Cottioidei</taxon>
        <taxon>Cottales</taxon>
        <taxon>Liparidae</taxon>
        <taxon>Liparis</taxon>
    </lineage>
</organism>
<gene>
    <name evidence="2" type="ORF">EYF80_019609</name>
</gene>